<evidence type="ECO:0000256" key="3">
    <source>
        <dbReference type="SAM" id="MobiDB-lite"/>
    </source>
</evidence>
<feature type="region of interest" description="Disordered" evidence="3">
    <location>
        <begin position="386"/>
        <end position="422"/>
    </location>
</feature>
<organism evidence="5 6">
    <name type="scientific">Parascaris univalens</name>
    <name type="common">Nematode worm</name>
    <dbReference type="NCBI Taxonomy" id="6257"/>
    <lineage>
        <taxon>Eukaryota</taxon>
        <taxon>Metazoa</taxon>
        <taxon>Ecdysozoa</taxon>
        <taxon>Nematoda</taxon>
        <taxon>Chromadorea</taxon>
        <taxon>Rhabditida</taxon>
        <taxon>Spirurina</taxon>
        <taxon>Ascaridomorpha</taxon>
        <taxon>Ascaridoidea</taxon>
        <taxon>Ascarididae</taxon>
        <taxon>Parascaris</taxon>
    </lineage>
</organism>
<feature type="compositionally biased region" description="Low complexity" evidence="3">
    <location>
        <begin position="330"/>
        <end position="339"/>
    </location>
</feature>
<feature type="domain" description="C2H2-type" evidence="4">
    <location>
        <begin position="280"/>
        <end position="305"/>
    </location>
</feature>
<dbReference type="SMART" id="SM00355">
    <property type="entry name" value="ZnF_C2H2"/>
    <property type="match status" value="2"/>
</dbReference>
<keyword evidence="2" id="KW-0175">Coiled coil</keyword>
<feature type="coiled-coil region" evidence="2">
    <location>
        <begin position="158"/>
        <end position="226"/>
    </location>
</feature>
<dbReference type="GO" id="GO:0008270">
    <property type="term" value="F:zinc ion binding"/>
    <property type="evidence" value="ECO:0007669"/>
    <property type="project" value="UniProtKB-KW"/>
</dbReference>
<sequence length="1049" mass="117001">MSEPTDIIDIARTPPPPEPNFEQIFSDVLYDACDTPVSHDANPATMGAIVETERKIYQQIKLLLTQIKGLRDDELKEMLDKFVAIYRNSFERCVFLPEPEECEEVDPHATLRHHLSLRLDQWNEWFADKGVDRTLGRRFKDPNSKNKARMEGEEAIGLEEMKHRIQQIEQERLFEAELQKYQADQEKLDPHPAINNAEAKRIEKEKKSEARRCARAERAKEKKRQKDVEFLKTITLESAVGYVEPSVLEIYKAKCHLCEDRLTDPKYMIIHEKIRHPMMFFCHYCDRTFAAHGPMRVHCETVHLGLPVDPPGRRPPERANCTKGPSAHHQQPQPQNQQQKEQRKDQQWSTRAVNMNSNAVNTSEVAIDGPNEVEVNKEPTISVSLDAAPTLPVQRAASAQSKTSRRSRGNSKKCSTGASTATMPVLDAEDRFELGSCINLENSVSPEATPKKRPVAVVAPMTKHESLENSDQRPGPSGINRRPRSSNRSRASNHSAPSDRNEVSLSLRSVFESETRELSPSFGDQMRKETVHKPPLHNKYGDDATTRSQRLQDEKKCSAKSPSQKVLECVREKMQRGWRNKKLEGTTPEHNYTRQGEQAVSMTTLLDERAPKKEAMKAESYEEGGRTYPRKTMQRTCSLPPYSIEGSVLPKRWFSESDISLPTPATQIVTSIDEVLQQYGFDSSSSSSSLSDDSSLSDYSELDSSSSSCSESDESDGYSDRLVKYIVSQPGAAAAMRAFIEREQIRMKKRSALTEEKTKIDARLSASPSSTAAAVRSPAVGLRCQRTLDLSKDMRFSDYSVSSYPGVRTSAPLPSSARQKHQSPAVAPRMQGGLARTRPVILKGKARATELLAKMKAAVVSQQGDVPDEDSHESTSASDEDGTNAVNGRGVRGRPVESGASRASELLARMKKAVQERAAENPSVSDEGDDEVTSVRNNYSGNRGVSRASELLARMKEAAESRATENVANSSDSDEGELMTTKPRSAKKASSKSRGTHRANVTEKKRRVRTAKRTHPPSSDDASKGFEARHVTVPPTKKRRGRPRKATAS</sequence>
<evidence type="ECO:0000256" key="2">
    <source>
        <dbReference type="SAM" id="Coils"/>
    </source>
</evidence>
<feature type="compositionally biased region" description="Basic residues" evidence="3">
    <location>
        <begin position="1004"/>
        <end position="1015"/>
    </location>
</feature>
<dbReference type="AlphaFoldDB" id="A0A915AJC3"/>
<feature type="compositionally biased region" description="Polar residues" evidence="3">
    <location>
        <begin position="934"/>
        <end position="943"/>
    </location>
</feature>
<feature type="region of interest" description="Disordered" evidence="3">
    <location>
        <begin position="860"/>
        <end position="1049"/>
    </location>
</feature>
<feature type="compositionally biased region" description="Basic residues" evidence="3">
    <location>
        <begin position="984"/>
        <end position="997"/>
    </location>
</feature>
<reference evidence="6" key="1">
    <citation type="submission" date="2022-11" db="UniProtKB">
        <authorList>
            <consortium name="WormBaseParasite"/>
        </authorList>
    </citation>
    <scope>IDENTIFICATION</scope>
</reference>
<keyword evidence="1" id="KW-0479">Metal-binding</keyword>
<dbReference type="WBParaSite" id="PgR007_g077_t01">
    <property type="protein sequence ID" value="PgR007_g077_t01"/>
    <property type="gene ID" value="PgR007_g077"/>
</dbReference>
<feature type="compositionally biased region" description="Polar residues" evidence="3">
    <location>
        <begin position="412"/>
        <end position="422"/>
    </location>
</feature>
<feature type="compositionally biased region" description="Basic and acidic residues" evidence="3">
    <location>
        <begin position="462"/>
        <end position="471"/>
    </location>
</feature>
<feature type="compositionally biased region" description="Low complexity" evidence="3">
    <location>
        <begin position="683"/>
        <end position="710"/>
    </location>
</feature>
<feature type="region of interest" description="Disordered" evidence="3">
    <location>
        <begin position="803"/>
        <end position="831"/>
    </location>
</feature>
<protein>
    <submittedName>
        <fullName evidence="6">C2H2-type domain-containing protein</fullName>
    </submittedName>
</protein>
<proteinExistence type="predicted"/>
<feature type="region of interest" description="Disordered" evidence="3">
    <location>
        <begin position="460"/>
        <end position="543"/>
    </location>
</feature>
<evidence type="ECO:0000313" key="5">
    <source>
        <dbReference type="Proteomes" id="UP000887569"/>
    </source>
</evidence>
<feature type="region of interest" description="Disordered" evidence="3">
    <location>
        <begin position="683"/>
        <end position="716"/>
    </location>
</feature>
<evidence type="ECO:0000256" key="1">
    <source>
        <dbReference type="PROSITE-ProRule" id="PRU00042"/>
    </source>
</evidence>
<keyword evidence="5" id="KW-1185">Reference proteome</keyword>
<accession>A0A915AJC3</accession>
<dbReference type="Proteomes" id="UP000887569">
    <property type="component" value="Unplaced"/>
</dbReference>
<evidence type="ECO:0000313" key="6">
    <source>
        <dbReference type="WBParaSite" id="PgR007_g077_t01"/>
    </source>
</evidence>
<keyword evidence="1" id="KW-0863">Zinc-finger</keyword>
<evidence type="ECO:0000259" key="4">
    <source>
        <dbReference type="PROSITE" id="PS50157"/>
    </source>
</evidence>
<name>A0A915AJC3_PARUN</name>
<feature type="compositionally biased region" description="Basic and acidic residues" evidence="3">
    <location>
        <begin position="1021"/>
        <end position="1030"/>
    </location>
</feature>
<feature type="compositionally biased region" description="Basic residues" evidence="3">
    <location>
        <begin position="1036"/>
        <end position="1049"/>
    </location>
</feature>
<dbReference type="InterPro" id="IPR013087">
    <property type="entry name" value="Znf_C2H2_type"/>
</dbReference>
<feature type="region of interest" description="Disordered" evidence="3">
    <location>
        <begin position="307"/>
        <end position="349"/>
    </location>
</feature>
<feature type="compositionally biased region" description="Basic and acidic residues" evidence="3">
    <location>
        <begin position="953"/>
        <end position="963"/>
    </location>
</feature>
<keyword evidence="1" id="KW-0862">Zinc</keyword>
<dbReference type="PROSITE" id="PS50157">
    <property type="entry name" value="ZINC_FINGER_C2H2_2"/>
    <property type="match status" value="1"/>
</dbReference>
<dbReference type="PROSITE" id="PS00028">
    <property type="entry name" value="ZINC_FINGER_C2H2_1"/>
    <property type="match status" value="1"/>
</dbReference>